<dbReference type="Gene3D" id="1.10.12.10">
    <property type="entry name" value="Lyase 2-enoyl-coa Hydratase, Chain A, domain 2"/>
    <property type="match status" value="1"/>
</dbReference>
<proteinExistence type="predicted"/>
<dbReference type="InterPro" id="IPR014748">
    <property type="entry name" value="Enoyl-CoA_hydra_C"/>
</dbReference>
<name>A0A7W6EDB8_9HYPH</name>
<dbReference type="EMBL" id="JACIEK010000003">
    <property type="protein sequence ID" value="MBB3997946.1"/>
    <property type="molecule type" value="Genomic_DNA"/>
</dbReference>
<keyword evidence="2" id="KW-1185">Reference proteome</keyword>
<sequence length="63" mass="7113">MEREVAPYRTLDDETVARAKRLCRSARSLVEDAALHRTAELLAGCWKRPATRTAIAAFLDGRR</sequence>
<reference evidence="1 2" key="1">
    <citation type="submission" date="2020-08" db="EMBL/GenBank/DDBJ databases">
        <title>Genomic Encyclopedia of Type Strains, Phase IV (KMG-IV): sequencing the most valuable type-strain genomes for metagenomic binning, comparative biology and taxonomic classification.</title>
        <authorList>
            <person name="Goeker M."/>
        </authorList>
    </citation>
    <scope>NUCLEOTIDE SEQUENCE [LARGE SCALE GENOMIC DNA]</scope>
    <source>
        <strain evidence="1 2">DSM 102238</strain>
    </source>
</reference>
<organism evidence="1 2">
    <name type="scientific">Aureimonas pseudogalii</name>
    <dbReference type="NCBI Taxonomy" id="1744844"/>
    <lineage>
        <taxon>Bacteria</taxon>
        <taxon>Pseudomonadati</taxon>
        <taxon>Pseudomonadota</taxon>
        <taxon>Alphaproteobacteria</taxon>
        <taxon>Hyphomicrobiales</taxon>
        <taxon>Aurantimonadaceae</taxon>
        <taxon>Aureimonas</taxon>
    </lineage>
</organism>
<evidence type="ECO:0000313" key="1">
    <source>
        <dbReference type="EMBL" id="MBB3997946.1"/>
    </source>
</evidence>
<dbReference type="RefSeq" id="WP_246393031.1">
    <property type="nucleotide sequence ID" value="NZ_JACIEK010000003.1"/>
</dbReference>
<evidence type="ECO:0000313" key="2">
    <source>
        <dbReference type="Proteomes" id="UP000542776"/>
    </source>
</evidence>
<accession>A0A7W6EDB8</accession>
<dbReference type="Proteomes" id="UP000542776">
    <property type="component" value="Unassembled WGS sequence"/>
</dbReference>
<protein>
    <submittedName>
        <fullName evidence="1">Uncharacterized protein</fullName>
    </submittedName>
</protein>
<gene>
    <name evidence="1" type="ORF">GGR04_001784</name>
</gene>
<comment type="caution">
    <text evidence="1">The sequence shown here is derived from an EMBL/GenBank/DDBJ whole genome shotgun (WGS) entry which is preliminary data.</text>
</comment>
<dbReference type="AlphaFoldDB" id="A0A7W6EDB8"/>